<dbReference type="AlphaFoldDB" id="N2B2T5"/>
<dbReference type="Pfam" id="PF00561">
    <property type="entry name" value="Abhydrolase_1"/>
    <property type="match status" value="1"/>
</dbReference>
<dbReference type="RefSeq" id="WP_004085364.1">
    <property type="nucleotide sequence ID" value="NZ_KB822510.1"/>
</dbReference>
<evidence type="ECO:0000259" key="1">
    <source>
        <dbReference type="Pfam" id="PF00561"/>
    </source>
</evidence>
<dbReference type="Proteomes" id="UP000012527">
    <property type="component" value="Unassembled WGS sequence"/>
</dbReference>
<reference evidence="2 3" key="1">
    <citation type="submission" date="2013-02" db="EMBL/GenBank/DDBJ databases">
        <title>The Genome Sequence of Helicobacter bilis WiWa.</title>
        <authorList>
            <consortium name="The Broad Institute Genome Sequencing Platform"/>
            <person name="Ward D."/>
            <person name="Overstreet A.-M.C."/>
            <person name="Ramer-Tait A.E."/>
            <person name="Phillips G.J."/>
            <person name="Wannemuehler M.J."/>
            <person name="Walker B."/>
            <person name="Young S.K."/>
            <person name="Zeng Q."/>
            <person name="Gargeya S."/>
            <person name="Fitzgerald M."/>
            <person name="Haas B."/>
            <person name="Abouelleil A."/>
            <person name="Alvarado L."/>
            <person name="Arachchi H.M."/>
            <person name="Berlin A.M."/>
            <person name="Chapman S.B."/>
            <person name="Dewar J."/>
            <person name="Goldberg J."/>
            <person name="Griggs A."/>
            <person name="Gujja S."/>
            <person name="Hansen M."/>
            <person name="Howarth C."/>
            <person name="Imamovic A."/>
            <person name="Larimer J."/>
            <person name="McCowan C."/>
            <person name="Murphy C."/>
            <person name="Neiman D."/>
            <person name="Pearson M."/>
            <person name="Priest M."/>
            <person name="Roberts A."/>
            <person name="Saif S."/>
            <person name="Shea T."/>
            <person name="Sisk P."/>
            <person name="Sykes S."/>
            <person name="Wortman J."/>
            <person name="Nusbaum C."/>
            <person name="Birren B."/>
        </authorList>
    </citation>
    <scope>NUCLEOTIDE SEQUENCE [LARGE SCALE GENOMIC DNA]</scope>
    <source>
        <strain evidence="2 3">WiWa</strain>
    </source>
</reference>
<accession>N2B2T5</accession>
<comment type="caution">
    <text evidence="2">The sequence shown here is derived from an EMBL/GenBank/DDBJ whole genome shotgun (WGS) entry which is preliminary data.</text>
</comment>
<protein>
    <recommendedName>
        <fullName evidence="1">AB hydrolase-1 domain-containing protein</fullName>
    </recommendedName>
</protein>
<dbReference type="PATRIC" id="fig|1235804.3.peg.2665"/>
<name>N2B2T5_9HELI</name>
<dbReference type="HOGENOM" id="CLU_500183_0_0_7"/>
<evidence type="ECO:0000313" key="2">
    <source>
        <dbReference type="EMBL" id="EMZ35897.1"/>
    </source>
</evidence>
<dbReference type="EMBL" id="AQFW01000030">
    <property type="protein sequence ID" value="EMZ35897.1"/>
    <property type="molecule type" value="Genomic_DNA"/>
</dbReference>
<proteinExistence type="predicted"/>
<evidence type="ECO:0000313" key="3">
    <source>
        <dbReference type="Proteomes" id="UP000012527"/>
    </source>
</evidence>
<dbReference type="GeneID" id="68902182"/>
<dbReference type="InterPro" id="IPR029058">
    <property type="entry name" value="AB_hydrolase_fold"/>
</dbReference>
<gene>
    <name evidence="2" type="ORF">C826_02423</name>
</gene>
<feature type="domain" description="AB hydrolase-1" evidence="1">
    <location>
        <begin position="41"/>
        <end position="85"/>
    </location>
</feature>
<dbReference type="Gene3D" id="3.40.50.1820">
    <property type="entry name" value="alpha/beta hydrolase"/>
    <property type="match status" value="1"/>
</dbReference>
<dbReference type="SUPFAM" id="SSF53474">
    <property type="entry name" value="alpha/beta-Hydrolases"/>
    <property type="match status" value="1"/>
</dbReference>
<sequence length="544" mass="62704">KLEQIQDLLNDYYIGTNNSDMNRVIEQYFDMLLFYEETLKPLIQEKGIAKINVIGHSLGGYLAQLFALSYPSIINEVYTYNAPGIMSDKITNTLYWVAQGIGFTLATKSIKCIFRAKTIISSFGSLFSSIRPFEAKNVLLNKQDKDVIVGIIPIRSSYKNVIRFNNMNNDDSMEQRIVSNPYTNNVPYFLRNDGYKFASENRQPIFYYKDIGKYAREFYELMSDSRYEGKYLYYQYTLHNTTTQASVAKFDYLILDYDLSMPYERMVNALQSMIQNKQYPNDTIKSENIFRVVSLNVAKKMDAVGYLGHHIFGSECPIYVGTTSMLDTHSITPLTQTLYFYSYLLELESNTEILQANDTNISQSLENLNTLSNAIHRILEDISFKEATGYGEALQIPPTPHYLYATIDKTLFEATLHTKQKKLQVDITTLIEGMLDLQGKDIFLQLLTKESMQEAATDVALRESNLAILLAIHERLFFISVLKQDNQAQALIQTKNDITTLLKHNTTRTQIFCYNLEHIDEKLMRGYLNDAFRFYPFIDKKKAA</sequence>
<dbReference type="InterPro" id="IPR000073">
    <property type="entry name" value="AB_hydrolase_1"/>
</dbReference>
<organism evidence="2 3">
    <name type="scientific">Helicobacter bilis WiWa</name>
    <dbReference type="NCBI Taxonomy" id="1235804"/>
    <lineage>
        <taxon>Bacteria</taxon>
        <taxon>Pseudomonadati</taxon>
        <taxon>Campylobacterota</taxon>
        <taxon>Epsilonproteobacteria</taxon>
        <taxon>Campylobacterales</taxon>
        <taxon>Helicobacteraceae</taxon>
        <taxon>Helicobacter</taxon>
    </lineage>
</organism>
<feature type="non-terminal residue" evidence="2">
    <location>
        <position position="1"/>
    </location>
</feature>